<dbReference type="HAMAP" id="MF_00905">
    <property type="entry name" value="cAMP_phosphodiest_CpdA"/>
    <property type="match status" value="1"/>
</dbReference>
<evidence type="ECO:0000313" key="8">
    <source>
        <dbReference type="EMBL" id="VEJ17976.1"/>
    </source>
</evidence>
<dbReference type="PANTHER" id="PTHR42988:SF2">
    <property type="entry name" value="CYCLIC NUCLEOTIDE PHOSPHODIESTERASE CBUA0032-RELATED"/>
    <property type="match status" value="1"/>
</dbReference>
<dbReference type="RefSeq" id="WP_005599708.1">
    <property type="nucleotide sequence ID" value="NZ_CBDBSU010000001.1"/>
</dbReference>
<feature type="binding site" evidence="5">
    <location>
        <position position="63"/>
    </location>
    <ligand>
        <name>Fe cation</name>
        <dbReference type="ChEBI" id="CHEBI:24875"/>
        <label>1</label>
    </ligand>
</feature>
<dbReference type="Gene3D" id="3.60.21.10">
    <property type="match status" value="1"/>
</dbReference>
<feature type="domain" description="Calcineurin-like phosphoesterase" evidence="6">
    <location>
        <begin position="15"/>
        <end position="206"/>
    </location>
</feature>
<feature type="binding site" evidence="5">
    <location>
        <position position="164"/>
    </location>
    <ligand>
        <name>Fe cation</name>
        <dbReference type="ChEBI" id="CHEBI:24875"/>
        <label>2</label>
    </ligand>
</feature>
<evidence type="ECO:0000256" key="3">
    <source>
        <dbReference type="ARBA" id="ARBA00023004"/>
    </source>
</evidence>
<feature type="binding site" evidence="5">
    <location>
        <position position="21"/>
    </location>
    <ligand>
        <name>Fe cation</name>
        <dbReference type="ChEBI" id="CHEBI:24875"/>
        <label>1</label>
    </ligand>
</feature>
<dbReference type="GO" id="GO:0004115">
    <property type="term" value="F:3',5'-cyclic-AMP phosphodiesterase activity"/>
    <property type="evidence" value="ECO:0007669"/>
    <property type="project" value="UniProtKB-UniRule"/>
</dbReference>
<keyword evidence="3 5" id="KW-0408">Iron</keyword>
<dbReference type="Pfam" id="PF00149">
    <property type="entry name" value="Metallophos"/>
    <property type="match status" value="1"/>
</dbReference>
<evidence type="ECO:0000313" key="9">
    <source>
        <dbReference type="Proteomes" id="UP000275510"/>
    </source>
</evidence>
<keyword evidence="2 5" id="KW-0378">Hydrolase</keyword>
<evidence type="ECO:0000259" key="6">
    <source>
        <dbReference type="Pfam" id="PF00149"/>
    </source>
</evidence>
<keyword evidence="5" id="KW-0114">cAMP</keyword>
<dbReference type="GeneID" id="48600246"/>
<dbReference type="InterPro" id="IPR046379">
    <property type="entry name" value="cAMP_phosphodiest_CpdA"/>
</dbReference>
<evidence type="ECO:0000256" key="2">
    <source>
        <dbReference type="ARBA" id="ARBA00022801"/>
    </source>
</evidence>
<comment type="function">
    <text evidence="5">Hydrolyzes cAMP to 5'-AMP. Plays an important regulatory role in modulating the intracellular concentration of cAMP, thereby influencing cAMP-dependent processes.</text>
</comment>
<dbReference type="InterPro" id="IPR050884">
    <property type="entry name" value="CNP_phosphodiesterase-III"/>
</dbReference>
<organism evidence="8 9">
    <name type="scientific">Actinobacillus pleuropneumoniae</name>
    <name type="common">Haemophilus pleuropneumoniae</name>
    <dbReference type="NCBI Taxonomy" id="715"/>
    <lineage>
        <taxon>Bacteria</taxon>
        <taxon>Pseudomonadati</taxon>
        <taxon>Pseudomonadota</taxon>
        <taxon>Gammaproteobacteria</taxon>
        <taxon>Pasteurellales</taxon>
        <taxon>Pasteurellaceae</taxon>
        <taxon>Actinobacillus</taxon>
    </lineage>
</organism>
<dbReference type="GO" id="GO:0000166">
    <property type="term" value="F:nucleotide binding"/>
    <property type="evidence" value="ECO:0007669"/>
    <property type="project" value="UniProtKB-UniRule"/>
</dbReference>
<reference evidence="8 9" key="1">
    <citation type="submission" date="2018-12" db="EMBL/GenBank/DDBJ databases">
        <authorList>
            <consortium name="Pathogen Informatics"/>
        </authorList>
    </citation>
    <scope>NUCLEOTIDE SEQUENCE [LARGE SCALE GENOMIC DNA]</scope>
    <source>
        <strain evidence="8 9">NCTC10976</strain>
    </source>
</reference>
<feature type="binding site" evidence="5">
    <location>
        <position position="205"/>
    </location>
    <ligand>
        <name>AMP</name>
        <dbReference type="ChEBI" id="CHEBI:456215"/>
    </ligand>
</feature>
<dbReference type="EMBL" id="LR134515">
    <property type="protein sequence ID" value="VEJ17976.1"/>
    <property type="molecule type" value="Genomic_DNA"/>
</dbReference>
<dbReference type="GO" id="GO:0046872">
    <property type="term" value="F:metal ion binding"/>
    <property type="evidence" value="ECO:0007669"/>
    <property type="project" value="UniProtKB-UniRule"/>
</dbReference>
<dbReference type="NCBIfam" id="NF008359">
    <property type="entry name" value="PRK11148.1"/>
    <property type="match status" value="1"/>
</dbReference>
<gene>
    <name evidence="8" type="primary">icc</name>
    <name evidence="5 7" type="synonym">cpdA</name>
    <name evidence="8" type="ORF">NCTC10976_02141</name>
    <name evidence="7" type="ORF">OYG11_10510</name>
</gene>
<dbReference type="Proteomes" id="UP001077788">
    <property type="component" value="Unassembled WGS sequence"/>
</dbReference>
<dbReference type="CDD" id="cd07402">
    <property type="entry name" value="MPP_GpdQ"/>
    <property type="match status" value="1"/>
</dbReference>
<proteinExistence type="inferred from homology"/>
<dbReference type="InterPro" id="IPR004843">
    <property type="entry name" value="Calcineurin-like_PHP"/>
</dbReference>
<keyword evidence="1 5" id="KW-0479">Metal-binding</keyword>
<feature type="binding site" evidence="5">
    <location>
        <position position="203"/>
    </location>
    <ligand>
        <name>Fe cation</name>
        <dbReference type="ChEBI" id="CHEBI:24875"/>
        <label>2</label>
    </ligand>
</feature>
<comment type="similarity">
    <text evidence="4 5">Belongs to the cyclic nucleotide phosphodiesterase class-III family.</text>
</comment>
<dbReference type="InterPro" id="IPR029052">
    <property type="entry name" value="Metallo-depent_PP-like"/>
</dbReference>
<dbReference type="EMBL" id="JAPQFC010000001">
    <property type="protein sequence ID" value="MCY6524633.1"/>
    <property type="molecule type" value="Genomic_DNA"/>
</dbReference>
<dbReference type="AlphaFoldDB" id="A0A223MEJ5"/>
<dbReference type="EC" id="3.1.4.53" evidence="5"/>
<evidence type="ECO:0000256" key="1">
    <source>
        <dbReference type="ARBA" id="ARBA00022723"/>
    </source>
</evidence>
<feature type="binding site" evidence="5">
    <location>
        <begin position="93"/>
        <end position="94"/>
    </location>
    <ligand>
        <name>AMP</name>
        <dbReference type="ChEBI" id="CHEBI:456215"/>
    </ligand>
</feature>
<evidence type="ECO:0000313" key="7">
    <source>
        <dbReference type="EMBL" id="MCY6524633.1"/>
    </source>
</evidence>
<dbReference type="SUPFAM" id="SSF56300">
    <property type="entry name" value="Metallo-dependent phosphatases"/>
    <property type="match status" value="1"/>
</dbReference>
<feature type="binding site" evidence="5">
    <location>
        <position position="63"/>
    </location>
    <ligand>
        <name>AMP</name>
        <dbReference type="ChEBI" id="CHEBI:456215"/>
    </ligand>
</feature>
<comment type="cofactor">
    <cofactor evidence="5">
        <name>Fe(2+)</name>
        <dbReference type="ChEBI" id="CHEBI:29033"/>
    </cofactor>
    <text evidence="5">Binds 2 Fe(2+) ions per subunit.</text>
</comment>
<dbReference type="Proteomes" id="UP000275510">
    <property type="component" value="Chromosome"/>
</dbReference>
<comment type="catalytic activity">
    <reaction evidence="5">
        <text>3',5'-cyclic AMP + H2O = AMP + H(+)</text>
        <dbReference type="Rhea" id="RHEA:25277"/>
        <dbReference type="ChEBI" id="CHEBI:15377"/>
        <dbReference type="ChEBI" id="CHEBI:15378"/>
        <dbReference type="ChEBI" id="CHEBI:58165"/>
        <dbReference type="ChEBI" id="CHEBI:456215"/>
        <dbReference type="EC" id="3.1.4.53"/>
    </reaction>
</comment>
<evidence type="ECO:0000256" key="4">
    <source>
        <dbReference type="ARBA" id="ARBA00025742"/>
    </source>
</evidence>
<accession>A0A223MEJ5</accession>
<name>A0A223MEJ5_ACTPL</name>
<feature type="binding site" evidence="5">
    <location>
        <position position="205"/>
    </location>
    <ligand>
        <name>Fe cation</name>
        <dbReference type="ChEBI" id="CHEBI:24875"/>
        <label>1</label>
    </ligand>
</feature>
<protein>
    <recommendedName>
        <fullName evidence="5">3',5'-cyclic adenosine monophosphate phosphodiesterase CpdA</fullName>
        <shortName evidence="5">3',5'-cyclic AMP phosphodiesterase</shortName>
        <shortName evidence="5">cAMP phosphodiesterase</shortName>
        <ecNumber evidence="5">3.1.4.53</ecNumber>
    </recommendedName>
</protein>
<reference evidence="7" key="3">
    <citation type="submission" date="2022-12" db="EMBL/GenBank/DDBJ databases">
        <authorList>
            <person name="Kardos G."/>
            <person name="Sarkozi R."/>
            <person name="Laczko L."/>
            <person name="Marton S."/>
            <person name="Makrai L."/>
            <person name="Banyai K."/>
            <person name="Fodor L."/>
        </authorList>
    </citation>
    <scope>NUCLEOTIDE SEQUENCE</scope>
    <source>
        <strain evidence="7">84/14</strain>
    </source>
</reference>
<feature type="binding site" evidence="5">
    <location>
        <position position="23"/>
    </location>
    <ligand>
        <name>Fe cation</name>
        <dbReference type="ChEBI" id="CHEBI:24875"/>
        <label>1</label>
    </ligand>
</feature>
<dbReference type="OrthoDB" id="9784378at2"/>
<reference evidence="7" key="2">
    <citation type="journal article" date="2021" name="Vet Sci">
        <title>O-Serogroups and Pathovirotypes of Escherichia coli Isolated from Post-Weaning Piglets Showing Diarrhoea and/or Oedema in South Korea.</title>
        <authorList>
            <person name="Byun J.W."/>
            <person name="Moon B.Y."/>
            <person name="Do K.H."/>
            <person name="Lee K."/>
            <person name="Lee H.Y."/>
            <person name="Kim W.I."/>
            <person name="So B."/>
            <person name="Lee W.K."/>
        </authorList>
    </citation>
    <scope>NUCLEOTIDE SEQUENCE</scope>
    <source>
        <strain evidence="7">84/14</strain>
    </source>
</reference>
<dbReference type="OMA" id="CAWLDQH"/>
<evidence type="ECO:0000256" key="5">
    <source>
        <dbReference type="HAMAP-Rule" id="MF_00905"/>
    </source>
</evidence>
<dbReference type="InterPro" id="IPR026575">
    <property type="entry name" value="GpdQ/CpdA-like"/>
</dbReference>
<keyword evidence="5" id="KW-0547">Nucleotide-binding</keyword>
<feature type="binding site" evidence="5">
    <location>
        <position position="63"/>
    </location>
    <ligand>
        <name>Fe cation</name>
        <dbReference type="ChEBI" id="CHEBI:24875"/>
        <label>2</label>
    </ligand>
</feature>
<dbReference type="PANTHER" id="PTHR42988">
    <property type="entry name" value="PHOSPHOHYDROLASE"/>
    <property type="match status" value="1"/>
</dbReference>
<sequence length="275" mass="31682">MSSFYSLGKKEPVVRLLQITDPHLFTSESETLLGVNTTDSFQAILDQIRQSEFEYDLVLATGDLIQDHNPEAYHRFAQMVKPLAKPIFWLEGNHDLQPHMGLYLAKYPHISPAKHILAGEKWQIILLNSQIAGAASGHLSFGQLSWLDKKLAEYPDRYSLVVLHHNILSTRSAWLDQHCLNNSEQLAEVLRHYPNVRAILHGHIHQEVDDIWQNYRIFATPSTCIQFKPNCDDFTLDLLPQGWRELNLFDDGHIETQVKRLNSNEFLPDFKSKGY</sequence>
<feature type="binding site" evidence="5">
    <location>
        <position position="23"/>
    </location>
    <ligand>
        <name>AMP</name>
        <dbReference type="ChEBI" id="CHEBI:456215"/>
    </ligand>
</feature>
<feature type="binding site" evidence="5">
    <location>
        <position position="93"/>
    </location>
    <ligand>
        <name>Fe cation</name>
        <dbReference type="ChEBI" id="CHEBI:24875"/>
        <label>2</label>
    </ligand>
</feature>